<organism evidence="1 2">
    <name type="scientific">Rosa chinensis</name>
    <name type="common">China rose</name>
    <dbReference type="NCBI Taxonomy" id="74649"/>
    <lineage>
        <taxon>Eukaryota</taxon>
        <taxon>Viridiplantae</taxon>
        <taxon>Streptophyta</taxon>
        <taxon>Embryophyta</taxon>
        <taxon>Tracheophyta</taxon>
        <taxon>Spermatophyta</taxon>
        <taxon>Magnoliopsida</taxon>
        <taxon>eudicotyledons</taxon>
        <taxon>Gunneridae</taxon>
        <taxon>Pentapetalae</taxon>
        <taxon>rosids</taxon>
        <taxon>fabids</taxon>
        <taxon>Rosales</taxon>
        <taxon>Rosaceae</taxon>
        <taxon>Rosoideae</taxon>
        <taxon>Rosoideae incertae sedis</taxon>
        <taxon>Rosa</taxon>
    </lineage>
</organism>
<gene>
    <name evidence="1" type="ORF">RchiOBHm_Chr4g0440171</name>
</gene>
<comment type="caution">
    <text evidence="1">The sequence shown here is derived from an EMBL/GenBank/DDBJ whole genome shotgun (WGS) entry which is preliminary data.</text>
</comment>
<accession>A0A2P6R307</accession>
<dbReference type="Proteomes" id="UP000238479">
    <property type="component" value="Chromosome 4"/>
</dbReference>
<name>A0A2P6R307_ROSCH</name>
<evidence type="ECO:0000313" key="2">
    <source>
        <dbReference type="Proteomes" id="UP000238479"/>
    </source>
</evidence>
<protein>
    <submittedName>
        <fullName evidence="1">Uncharacterized protein</fullName>
    </submittedName>
</protein>
<keyword evidence="2" id="KW-1185">Reference proteome</keyword>
<sequence length="57" mass="6489">MELKLERSKSNQSLAINCAWHRSEHPNGHFEFGTGRQTIALMGYTLARSLAKDAWKT</sequence>
<proteinExistence type="predicted"/>
<dbReference type="AlphaFoldDB" id="A0A2P6R307"/>
<dbReference type="Gramene" id="PRQ40820">
    <property type="protein sequence ID" value="PRQ40820"/>
    <property type="gene ID" value="RchiOBHm_Chr4g0440171"/>
</dbReference>
<reference evidence="1 2" key="1">
    <citation type="journal article" date="2018" name="Nat. Genet.">
        <title>The Rosa genome provides new insights in the design of modern roses.</title>
        <authorList>
            <person name="Bendahmane M."/>
        </authorList>
    </citation>
    <scope>NUCLEOTIDE SEQUENCE [LARGE SCALE GENOMIC DNA]</scope>
    <source>
        <strain evidence="2">cv. Old Blush</strain>
    </source>
</reference>
<dbReference type="EMBL" id="PDCK01000042">
    <property type="protein sequence ID" value="PRQ40820.1"/>
    <property type="molecule type" value="Genomic_DNA"/>
</dbReference>
<evidence type="ECO:0000313" key="1">
    <source>
        <dbReference type="EMBL" id="PRQ40820.1"/>
    </source>
</evidence>